<sequence length="920" mass="103974">MDNDELWRTFQASFLMKLNSADFAQTFEARRNTLTSTTSPLPPGRGRPPAGRGRTFQRRRSKTGEELREQVDKAAMPTPLTGEGEGFFMTQFRDASPSPTKLPLSTSSLPPPSEDDLLALTKKSNLLRNRMDTALHQASAELRKPIPGKYQDLKSLMDKLTHSPEERASFYQHISSLLVRRSSSSAFNIIYQNRASCGDGTARREEVMKRRERTYEERDRKIKDAKEKVEGLIIKRKEGMEAKVKRRELMKERELERLERVERARMWCEIVKMGDWVKRMKPAFESLKASRVAQSKEARLANKIIGLWSAKKAPSKGKKYRECVKKLRGFIQSKTKQWKRAQKQRAVDIMVLFLQEHRRANLPTVVRHFIGGVKTWQRWYREYRRTTEGRIKGMLVLWEEVEARWLEKEERRLREEAREKRRMEEEFDLDKVLSSMGGRIQRGPKYARAKGEKRDDIAPLESLKPTRVPSPTGQLMFDPRKHRSSSPVFSSSMPPASLTSSPLALMGGGGKEDEQRVEEKTKRIEPRPPKNKRRKNGKGNNNNNNNKDKKDNNNSTMNSPNARARKAVPKTPHVQGPRSSTSASKGKGVSSSARSMNISQTSLIITMRLKKDLHQLRTNKPSMSVKRNLLRAKLMECRLKYKMGMKGYAEMMSEGIQGEVKRKEMTTADALTLLQSPLSSSSPLPSSLAPTTATTSSFRRTSRLPPGRYRMKLFSEVLREDVMEGWVKESMEVMEEEKRRMEQRIIDTAAKGRGGMEERDEGIGGGGRREREDEVGMITESETGREGEGGERGEEGEGALMEGEEGGNVDDQGREEGGEVEKNVVLGEEGEGEDSQIKGGESAVDDNTTEDKSVAAGDKSAGDKSNVSSTSTTPMNSPLMKGRRPRRTNLSSTKIALQIMSMEKKGLRSPVGMKGRELGA</sequence>
<dbReference type="OrthoDB" id="204124at2759"/>
<gene>
    <name evidence="3" type="ORF">TrCOL_g12828</name>
</gene>
<feature type="compositionally biased region" description="Basic and acidic residues" evidence="2">
    <location>
        <begin position="811"/>
        <end position="822"/>
    </location>
</feature>
<accession>A0A9W7LH35</accession>
<feature type="compositionally biased region" description="Low complexity" evidence="2">
    <location>
        <begin position="677"/>
        <end position="699"/>
    </location>
</feature>
<feature type="compositionally biased region" description="Polar residues" evidence="2">
    <location>
        <begin position="863"/>
        <end position="876"/>
    </location>
</feature>
<organism evidence="3 4">
    <name type="scientific">Triparma columacea</name>
    <dbReference type="NCBI Taxonomy" id="722753"/>
    <lineage>
        <taxon>Eukaryota</taxon>
        <taxon>Sar</taxon>
        <taxon>Stramenopiles</taxon>
        <taxon>Ochrophyta</taxon>
        <taxon>Bolidophyceae</taxon>
        <taxon>Parmales</taxon>
        <taxon>Triparmaceae</taxon>
        <taxon>Triparma</taxon>
    </lineage>
</organism>
<feature type="compositionally biased region" description="Low complexity" evidence="2">
    <location>
        <begin position="95"/>
        <end position="108"/>
    </location>
</feature>
<comment type="caution">
    <text evidence="3">The sequence shown here is derived from an EMBL/GenBank/DDBJ whole genome shotgun (WGS) entry which is preliminary data.</text>
</comment>
<protein>
    <submittedName>
        <fullName evidence="3">Uncharacterized protein</fullName>
    </submittedName>
</protein>
<proteinExistence type="predicted"/>
<evidence type="ECO:0000256" key="1">
    <source>
        <dbReference type="SAM" id="Coils"/>
    </source>
</evidence>
<name>A0A9W7LH35_9STRA</name>
<evidence type="ECO:0000313" key="3">
    <source>
        <dbReference type="EMBL" id="GMI49242.1"/>
    </source>
</evidence>
<feature type="region of interest" description="Disordered" evidence="2">
    <location>
        <begin position="751"/>
        <end position="894"/>
    </location>
</feature>
<feature type="compositionally biased region" description="Low complexity" evidence="2">
    <location>
        <begin position="579"/>
        <end position="594"/>
    </location>
</feature>
<feature type="coiled-coil region" evidence="1">
    <location>
        <begin position="208"/>
        <end position="235"/>
    </location>
</feature>
<keyword evidence="1" id="KW-0175">Coiled coil</keyword>
<dbReference type="AlphaFoldDB" id="A0A9W7LH35"/>
<reference evidence="4" key="1">
    <citation type="journal article" date="2023" name="Commun. Biol.">
        <title>Genome analysis of Parmales, the sister group of diatoms, reveals the evolutionary specialization of diatoms from phago-mixotrophs to photoautotrophs.</title>
        <authorList>
            <person name="Ban H."/>
            <person name="Sato S."/>
            <person name="Yoshikawa S."/>
            <person name="Yamada K."/>
            <person name="Nakamura Y."/>
            <person name="Ichinomiya M."/>
            <person name="Sato N."/>
            <person name="Blanc-Mathieu R."/>
            <person name="Endo H."/>
            <person name="Kuwata A."/>
            <person name="Ogata H."/>
        </authorList>
    </citation>
    <scope>NUCLEOTIDE SEQUENCE [LARGE SCALE GENOMIC DNA]</scope>
</reference>
<feature type="compositionally biased region" description="Acidic residues" evidence="2">
    <location>
        <begin position="796"/>
        <end position="808"/>
    </location>
</feature>
<feature type="compositionally biased region" description="Low complexity" evidence="2">
    <location>
        <begin position="485"/>
        <end position="505"/>
    </location>
</feature>
<feature type="region of interest" description="Disordered" evidence="2">
    <location>
        <begin position="677"/>
        <end position="704"/>
    </location>
</feature>
<feature type="region of interest" description="Disordered" evidence="2">
    <location>
        <begin position="94"/>
        <end position="114"/>
    </location>
</feature>
<keyword evidence="4" id="KW-1185">Reference proteome</keyword>
<dbReference type="EMBL" id="BRYA01000481">
    <property type="protein sequence ID" value="GMI49242.1"/>
    <property type="molecule type" value="Genomic_DNA"/>
</dbReference>
<dbReference type="Proteomes" id="UP001165065">
    <property type="component" value="Unassembled WGS sequence"/>
</dbReference>
<feature type="compositionally biased region" description="Basic and acidic residues" evidence="2">
    <location>
        <begin position="782"/>
        <end position="795"/>
    </location>
</feature>
<feature type="region of interest" description="Disordered" evidence="2">
    <location>
        <begin position="438"/>
        <end position="594"/>
    </location>
</feature>
<feature type="compositionally biased region" description="Basic and acidic residues" evidence="2">
    <location>
        <begin position="510"/>
        <end position="528"/>
    </location>
</feature>
<feature type="region of interest" description="Disordered" evidence="2">
    <location>
        <begin position="32"/>
        <end position="68"/>
    </location>
</feature>
<evidence type="ECO:0000313" key="4">
    <source>
        <dbReference type="Proteomes" id="UP001165065"/>
    </source>
</evidence>
<evidence type="ECO:0000256" key="2">
    <source>
        <dbReference type="SAM" id="MobiDB-lite"/>
    </source>
</evidence>